<accession>A0A815XKF5</accession>
<keyword evidence="4" id="KW-1185">Reference proteome</keyword>
<reference evidence="3" key="1">
    <citation type="submission" date="2021-02" db="EMBL/GenBank/DDBJ databases">
        <authorList>
            <person name="Nowell W R."/>
        </authorList>
    </citation>
    <scope>NUCLEOTIDE SEQUENCE</scope>
</reference>
<evidence type="ECO:0000256" key="1">
    <source>
        <dbReference type="SAM" id="MobiDB-lite"/>
    </source>
</evidence>
<dbReference type="Proteomes" id="UP000663828">
    <property type="component" value="Unassembled WGS sequence"/>
</dbReference>
<organism evidence="3 4">
    <name type="scientific">Adineta ricciae</name>
    <name type="common">Rotifer</name>
    <dbReference type="NCBI Taxonomy" id="249248"/>
    <lineage>
        <taxon>Eukaryota</taxon>
        <taxon>Metazoa</taxon>
        <taxon>Spiralia</taxon>
        <taxon>Gnathifera</taxon>
        <taxon>Rotifera</taxon>
        <taxon>Eurotatoria</taxon>
        <taxon>Bdelloidea</taxon>
        <taxon>Adinetida</taxon>
        <taxon>Adinetidae</taxon>
        <taxon>Adineta</taxon>
    </lineage>
</organism>
<proteinExistence type="predicted"/>
<evidence type="ECO:0000313" key="3">
    <source>
        <dbReference type="EMBL" id="CAF1558698.1"/>
    </source>
</evidence>
<comment type="caution">
    <text evidence="3">The sequence shown here is derived from an EMBL/GenBank/DDBJ whole genome shotgun (WGS) entry which is preliminary data.</text>
</comment>
<sequence length="534" mass="59957">MSNRNFCAPFRSNNPMENPNRCKLPAINNGLTTLTNANSWMCKPPLTNSFVPRKNNDNYPNRPNSSLQINYGSALCNTRTSAYENSKIVCPTRDIAPSQRFSSSPLNSRACSDVQQVPTGKDCSAKQLNDSTKMIGIRQDIDKTMQMNRSSRPMTSGSNNLNYSSETNGNVPNRQKMVVRDRQLANEILQKAGITSTLTSNDCLEVITDSPVTMNEPVNCDPNPLCMKKPADCQECYEQSIVVRHLQPPRPPMPPPIIIRERCAPQPPPQSPIVIRQIPPRPCTPPALIIRECPPPMLEMQEPTIIEREIPPPPLPPRQVIVERLPTPPAKPRPIIFEKWLPYEEPEDRPCIVEKAVTNDTPPPKNVIIQYEALEPKIQLQCINEGISYVDPKQFVTQKPNGNAEVCYVDQLNNLPDHIKCQLSPQTLAAIGIQNANNKQNTNDRSFIARSNPPSVYQQTGQPSCNPYMYRQQQSNNHSLSASIAGLSQCYNTNPPFRPITQGFTNFNRAQYNPWATTYQVSYTNKARGLCRAR</sequence>
<evidence type="ECO:0000313" key="4">
    <source>
        <dbReference type="Proteomes" id="UP000663828"/>
    </source>
</evidence>
<dbReference type="EMBL" id="CAJNOJ010000128">
    <property type="protein sequence ID" value="CAF1167893.1"/>
    <property type="molecule type" value="Genomic_DNA"/>
</dbReference>
<name>A0A815XKF5_ADIRI</name>
<protein>
    <submittedName>
        <fullName evidence="3">Uncharacterized protein</fullName>
    </submittedName>
</protein>
<dbReference type="EMBL" id="CAJNOR010005357">
    <property type="protein sequence ID" value="CAF1558698.1"/>
    <property type="molecule type" value="Genomic_DNA"/>
</dbReference>
<dbReference type="AlphaFoldDB" id="A0A815XKF5"/>
<dbReference type="Proteomes" id="UP000663852">
    <property type="component" value="Unassembled WGS sequence"/>
</dbReference>
<dbReference type="OrthoDB" id="10026544at2759"/>
<feature type="region of interest" description="Disordered" evidence="1">
    <location>
        <begin position="147"/>
        <end position="171"/>
    </location>
</feature>
<evidence type="ECO:0000313" key="2">
    <source>
        <dbReference type="EMBL" id="CAF1167893.1"/>
    </source>
</evidence>
<gene>
    <name evidence="2" type="ORF">EDS130_LOCUS23518</name>
    <name evidence="3" type="ORF">XAT740_LOCUS43452</name>
</gene>